<keyword evidence="2 7" id="KW-0699">rRNA-binding</keyword>
<keyword evidence="3 7" id="KW-0694">RNA-binding</keyword>
<dbReference type="InterPro" id="IPR019927">
    <property type="entry name" value="Ribosomal_uL3_bac/org-type"/>
</dbReference>
<comment type="subunit">
    <text evidence="7 9">Part of the 50S ribosomal subunit. Forms a cluster with proteins L14 and L19.</text>
</comment>
<dbReference type="EMBL" id="CP108085">
    <property type="protein sequence ID" value="WUP72216.1"/>
    <property type="molecule type" value="Genomic_DNA"/>
</dbReference>
<dbReference type="Gene3D" id="3.30.160.810">
    <property type="match status" value="1"/>
</dbReference>
<keyword evidence="5 7" id="KW-0687">Ribonucleoprotein</keyword>
<accession>A0ABZ1SGZ0</accession>
<evidence type="ECO:0000256" key="8">
    <source>
        <dbReference type="RuleBase" id="RU003905"/>
    </source>
</evidence>
<evidence type="ECO:0000256" key="1">
    <source>
        <dbReference type="ARBA" id="ARBA00006540"/>
    </source>
</evidence>
<evidence type="ECO:0000256" key="9">
    <source>
        <dbReference type="RuleBase" id="RU003906"/>
    </source>
</evidence>
<evidence type="ECO:0000313" key="11">
    <source>
        <dbReference type="Proteomes" id="UP001432011"/>
    </source>
</evidence>
<evidence type="ECO:0000313" key="10">
    <source>
        <dbReference type="EMBL" id="WUP72216.1"/>
    </source>
</evidence>
<evidence type="ECO:0000256" key="3">
    <source>
        <dbReference type="ARBA" id="ARBA00022884"/>
    </source>
</evidence>
<name>A0ABZ1SGZ0_9ACTN</name>
<evidence type="ECO:0000256" key="6">
    <source>
        <dbReference type="ARBA" id="ARBA00035243"/>
    </source>
</evidence>
<proteinExistence type="inferred from homology"/>
<keyword evidence="4 7" id="KW-0689">Ribosomal protein</keyword>
<dbReference type="GO" id="GO:0005840">
    <property type="term" value="C:ribosome"/>
    <property type="evidence" value="ECO:0007669"/>
    <property type="project" value="UniProtKB-KW"/>
</dbReference>
<evidence type="ECO:0000256" key="4">
    <source>
        <dbReference type="ARBA" id="ARBA00022980"/>
    </source>
</evidence>
<dbReference type="InterPro" id="IPR019926">
    <property type="entry name" value="Ribosomal_uL3_CS"/>
</dbReference>
<sequence length="218" mass="23373">MAKQIKGVLGKKLGMTQVFDEANRVIPVTVVEAGPCVVTRVRTPEKDGYSAVQLGYGQIDPRKVNKPLGDYLRKHDITPRRYFAEVRTDDASEYTVGQEVLADTFEAGQYVDVTGKSKGKGYAGVMKRHNFRGLGASHGTQRKHRSPGSIGGCATPGRVFKGLRMAGRMGNVRTTVQSLKVHAVDAEKGLILIKGAIPGANGSLVLLRTAAKKGVAAK</sequence>
<dbReference type="RefSeq" id="WP_142646731.1">
    <property type="nucleotide sequence ID" value="NZ_CP108085.1"/>
</dbReference>
<comment type="similarity">
    <text evidence="1 7 8">Belongs to the universal ribosomal protein uL3 family.</text>
</comment>
<evidence type="ECO:0000256" key="5">
    <source>
        <dbReference type="ARBA" id="ARBA00023274"/>
    </source>
</evidence>
<dbReference type="PANTHER" id="PTHR11229:SF16">
    <property type="entry name" value="LARGE RIBOSOMAL SUBUNIT PROTEIN UL3C"/>
    <property type="match status" value="1"/>
</dbReference>
<evidence type="ECO:0000256" key="7">
    <source>
        <dbReference type="HAMAP-Rule" id="MF_01325"/>
    </source>
</evidence>
<comment type="function">
    <text evidence="7 9">One of the primary rRNA binding proteins, it binds directly near the 3'-end of the 23S rRNA, where it nucleates assembly of the 50S subunit.</text>
</comment>
<dbReference type="InterPro" id="IPR000597">
    <property type="entry name" value="Ribosomal_uL3"/>
</dbReference>
<dbReference type="SUPFAM" id="SSF50447">
    <property type="entry name" value="Translation proteins"/>
    <property type="match status" value="1"/>
</dbReference>
<dbReference type="PROSITE" id="PS00474">
    <property type="entry name" value="RIBOSOMAL_L3"/>
    <property type="match status" value="1"/>
</dbReference>
<dbReference type="Proteomes" id="UP001432011">
    <property type="component" value="Chromosome"/>
</dbReference>
<keyword evidence="11" id="KW-1185">Reference proteome</keyword>
<dbReference type="HAMAP" id="MF_01325_B">
    <property type="entry name" value="Ribosomal_uL3_B"/>
    <property type="match status" value="1"/>
</dbReference>
<protein>
    <recommendedName>
        <fullName evidence="6 7">Large ribosomal subunit protein uL3</fullName>
    </recommendedName>
</protein>
<dbReference type="Pfam" id="PF00297">
    <property type="entry name" value="Ribosomal_L3"/>
    <property type="match status" value="1"/>
</dbReference>
<organism evidence="10 11">
    <name type="scientific">Microbispora hainanensis</name>
    <dbReference type="NCBI Taxonomy" id="568844"/>
    <lineage>
        <taxon>Bacteria</taxon>
        <taxon>Bacillati</taxon>
        <taxon>Actinomycetota</taxon>
        <taxon>Actinomycetes</taxon>
        <taxon>Streptosporangiales</taxon>
        <taxon>Streptosporangiaceae</taxon>
        <taxon>Microbispora</taxon>
    </lineage>
</organism>
<gene>
    <name evidence="7 10" type="primary">rplC</name>
    <name evidence="10" type="ORF">OG913_22555</name>
</gene>
<dbReference type="NCBIfam" id="TIGR03625">
    <property type="entry name" value="L3_bact"/>
    <property type="match status" value="1"/>
</dbReference>
<dbReference type="InterPro" id="IPR009000">
    <property type="entry name" value="Transl_B-barrel_sf"/>
</dbReference>
<dbReference type="Gene3D" id="2.40.30.10">
    <property type="entry name" value="Translation factors"/>
    <property type="match status" value="1"/>
</dbReference>
<reference evidence="10" key="1">
    <citation type="submission" date="2022-10" db="EMBL/GenBank/DDBJ databases">
        <title>The complete genomes of actinobacterial strains from the NBC collection.</title>
        <authorList>
            <person name="Joergensen T.S."/>
            <person name="Alvarez Arevalo M."/>
            <person name="Sterndorff E.B."/>
            <person name="Faurdal D."/>
            <person name="Vuksanovic O."/>
            <person name="Mourched A.-S."/>
            <person name="Charusanti P."/>
            <person name="Shaw S."/>
            <person name="Blin K."/>
            <person name="Weber T."/>
        </authorList>
    </citation>
    <scope>NUCLEOTIDE SEQUENCE</scope>
    <source>
        <strain evidence="10">NBC_00254</strain>
    </source>
</reference>
<evidence type="ECO:0000256" key="2">
    <source>
        <dbReference type="ARBA" id="ARBA00022730"/>
    </source>
</evidence>
<dbReference type="PANTHER" id="PTHR11229">
    <property type="entry name" value="50S RIBOSOMAL PROTEIN L3"/>
    <property type="match status" value="1"/>
</dbReference>